<comment type="caution">
    <text evidence="1">The sequence shown here is derived from an EMBL/GenBank/DDBJ whole genome shotgun (WGS) entry which is preliminary data.</text>
</comment>
<dbReference type="Proteomes" id="UP001058974">
    <property type="component" value="Chromosome 4"/>
</dbReference>
<dbReference type="Gramene" id="Psat04G0396300-T1">
    <property type="protein sequence ID" value="KAI5419991.1"/>
    <property type="gene ID" value="KIW84_043963"/>
</dbReference>
<reference evidence="1 2" key="1">
    <citation type="journal article" date="2022" name="Nat. Genet.">
        <title>Improved pea reference genome and pan-genome highlight genomic features and evolutionary characteristics.</title>
        <authorList>
            <person name="Yang T."/>
            <person name="Liu R."/>
            <person name="Luo Y."/>
            <person name="Hu S."/>
            <person name="Wang D."/>
            <person name="Wang C."/>
            <person name="Pandey M.K."/>
            <person name="Ge S."/>
            <person name="Xu Q."/>
            <person name="Li N."/>
            <person name="Li G."/>
            <person name="Huang Y."/>
            <person name="Saxena R.K."/>
            <person name="Ji Y."/>
            <person name="Li M."/>
            <person name="Yan X."/>
            <person name="He Y."/>
            <person name="Liu Y."/>
            <person name="Wang X."/>
            <person name="Xiang C."/>
            <person name="Varshney R.K."/>
            <person name="Ding H."/>
            <person name="Gao S."/>
            <person name="Zong X."/>
        </authorList>
    </citation>
    <scope>NUCLEOTIDE SEQUENCE [LARGE SCALE GENOMIC DNA]</scope>
    <source>
        <strain evidence="1 2">cv. Zhongwan 6</strain>
    </source>
</reference>
<name>A0A9D5AUS6_PEA</name>
<organism evidence="1 2">
    <name type="scientific">Pisum sativum</name>
    <name type="common">Garden pea</name>
    <name type="synonym">Lathyrus oleraceus</name>
    <dbReference type="NCBI Taxonomy" id="3888"/>
    <lineage>
        <taxon>Eukaryota</taxon>
        <taxon>Viridiplantae</taxon>
        <taxon>Streptophyta</taxon>
        <taxon>Embryophyta</taxon>
        <taxon>Tracheophyta</taxon>
        <taxon>Spermatophyta</taxon>
        <taxon>Magnoliopsida</taxon>
        <taxon>eudicotyledons</taxon>
        <taxon>Gunneridae</taxon>
        <taxon>Pentapetalae</taxon>
        <taxon>rosids</taxon>
        <taxon>fabids</taxon>
        <taxon>Fabales</taxon>
        <taxon>Fabaceae</taxon>
        <taxon>Papilionoideae</taxon>
        <taxon>50 kb inversion clade</taxon>
        <taxon>NPAAA clade</taxon>
        <taxon>Hologalegina</taxon>
        <taxon>IRL clade</taxon>
        <taxon>Fabeae</taxon>
        <taxon>Lathyrus</taxon>
    </lineage>
</organism>
<dbReference type="AlphaFoldDB" id="A0A9D5AUS6"/>
<protein>
    <submittedName>
        <fullName evidence="1">Uncharacterized protein</fullName>
    </submittedName>
</protein>
<sequence length="244" mass="27828">MASTPIMPSQSNTRKNSLAFTILLNEDEDAIDYIPEPLSSDEKTSIWAKHVLIPYSLHNKLHAFLDTYPTKMSHAGKVSRFFPSYSVTFPFVFKKHTLDLSFMVKPARVFLSAPHAPNKEYIAWLDKVQSQRKALLLQDEGRAIKGTRLAWITPQENPLTKILFKYINLFLDSSVFDRSMAPFVDRLIGLSWLRNRFPSVSPFAATMLNSVWEVFLTPTLLSTRIEIITPGYGFVGYQPNLVAR</sequence>
<accession>A0A9D5AUS6</accession>
<gene>
    <name evidence="1" type="ORF">KIW84_043963</name>
</gene>
<keyword evidence="2" id="KW-1185">Reference proteome</keyword>
<evidence type="ECO:0000313" key="2">
    <source>
        <dbReference type="Proteomes" id="UP001058974"/>
    </source>
</evidence>
<proteinExistence type="predicted"/>
<evidence type="ECO:0000313" key="1">
    <source>
        <dbReference type="EMBL" id="KAI5419991.1"/>
    </source>
</evidence>
<dbReference type="EMBL" id="JAMSHJ010000004">
    <property type="protein sequence ID" value="KAI5419991.1"/>
    <property type="molecule type" value="Genomic_DNA"/>
</dbReference>